<keyword evidence="6" id="KW-0808">Transferase</keyword>
<evidence type="ECO:0000259" key="5">
    <source>
        <dbReference type="Pfam" id="PF02397"/>
    </source>
</evidence>
<dbReference type="OrthoDB" id="9808602at2"/>
<comment type="similarity">
    <text evidence="1">Belongs to the bacterial sugar transferase family.</text>
</comment>
<name>A0A109BK64_HYPSL</name>
<comment type="caution">
    <text evidence="6">The sequence shown here is derived from an EMBL/GenBank/DDBJ whole genome shotgun (WGS) entry which is preliminary data.</text>
</comment>
<protein>
    <submittedName>
        <fullName evidence="6">Lipid carrier: UDP-N-acetylgalactosaminyltransferase</fullName>
        <ecNumber evidence="6">2.4.1.-</ecNumber>
    </submittedName>
</protein>
<dbReference type="GO" id="GO:0000271">
    <property type="term" value="P:polysaccharide biosynthetic process"/>
    <property type="evidence" value="ECO:0007669"/>
    <property type="project" value="UniProtKB-KW"/>
</dbReference>
<keyword evidence="4" id="KW-0812">Transmembrane</keyword>
<feature type="region of interest" description="Disordered" evidence="3">
    <location>
        <begin position="1"/>
        <end position="27"/>
    </location>
</feature>
<feature type="transmembrane region" description="Helical" evidence="4">
    <location>
        <begin position="211"/>
        <end position="227"/>
    </location>
</feature>
<feature type="transmembrane region" description="Helical" evidence="4">
    <location>
        <begin position="400"/>
        <end position="426"/>
    </location>
</feature>
<evidence type="ECO:0000313" key="7">
    <source>
        <dbReference type="Proteomes" id="UP000059074"/>
    </source>
</evidence>
<dbReference type="PANTHER" id="PTHR30576:SF0">
    <property type="entry name" value="UNDECAPRENYL-PHOSPHATE N-ACETYLGALACTOSAMINYL 1-PHOSPHATE TRANSFERASE-RELATED"/>
    <property type="match status" value="1"/>
</dbReference>
<dbReference type="InterPro" id="IPR003362">
    <property type="entry name" value="Bact_transf"/>
</dbReference>
<dbReference type="EC" id="2.4.1.-" evidence="6"/>
<dbReference type="GO" id="GO:0016757">
    <property type="term" value="F:glycosyltransferase activity"/>
    <property type="evidence" value="ECO:0007669"/>
    <property type="project" value="UniProtKB-KW"/>
</dbReference>
<feature type="domain" description="Bacterial sugar transferase" evidence="5">
    <location>
        <begin position="398"/>
        <end position="569"/>
    </location>
</feature>
<evidence type="ECO:0000313" key="6">
    <source>
        <dbReference type="EMBL" id="KWT69467.1"/>
    </source>
</evidence>
<evidence type="ECO:0000256" key="2">
    <source>
        <dbReference type="ARBA" id="ARBA00023169"/>
    </source>
</evidence>
<feature type="transmembrane region" description="Helical" evidence="4">
    <location>
        <begin position="112"/>
        <end position="131"/>
    </location>
</feature>
<dbReference type="GO" id="GO:0016780">
    <property type="term" value="F:phosphotransferase activity, for other substituted phosphate groups"/>
    <property type="evidence" value="ECO:0007669"/>
    <property type="project" value="TreeGrafter"/>
</dbReference>
<evidence type="ECO:0000256" key="1">
    <source>
        <dbReference type="ARBA" id="ARBA00006464"/>
    </source>
</evidence>
<sequence length="598" mass="65631">MPVARSGLPTTSASRPVPGNRLYGGRGDHRLTRGLAATVRSASGVQPIGVMERPPAAFRMSFVVDSCCGASRTHSLLDVYQWLHPVKNAAFGYTGVFVVSRLISRGLIYRPLVLLIDLAAVVISTVLAFIVCSNMDLAIYATSAVASYLTVTLAVSLPVFVWIGSYRYIWRFSGLGDYLRIVGMAFIVVILATGITFWMQFWDGVPQSLPIVQFLLMAAVLVSLRVMRRLHHVRRRSALQASAVPRFDHASDLLVGTGPLTDLYLRALVQMGGGRDDVVGILGYGARQERRQIHSLPVLGRPEDVNEVMKSLAVQGIAVKRIIVLMKLEELSELARNALCTVTEQGNVKVEFIAEKLGFTALEAPWLEKPSETSMPAATNDSIRAVEGLNRRPYFAVKRLFDVLGALTLSVVTLPLALTVALIAAVDVGMPVLFWQRRPGKNGRPFWLCKFRTMGRAYDPSGRKLSDEERVSAVGHFLRRTRLDEIPQLYNILIGDMSFVGPRPLLPIDQSPGYEARLLVRPGLTGLAQVAGGREISPLDKAALDICYIRNASFTTDLKVVTRTVPLVLFGDRTNQKAISDAWQDIGPMKNLGSQAKP</sequence>
<feature type="transmembrane region" description="Helical" evidence="4">
    <location>
        <begin position="137"/>
        <end position="166"/>
    </location>
</feature>
<keyword evidence="2" id="KW-0270">Exopolysaccharide synthesis</keyword>
<dbReference type="PANTHER" id="PTHR30576">
    <property type="entry name" value="COLANIC BIOSYNTHESIS UDP-GLUCOSE LIPID CARRIER TRANSFERASE"/>
    <property type="match status" value="1"/>
</dbReference>
<gene>
    <name evidence="6" type="ORF">APY04_1550</name>
</gene>
<dbReference type="STRING" id="121290.APY04_1550"/>
<keyword evidence="4" id="KW-1133">Transmembrane helix</keyword>
<dbReference type="Proteomes" id="UP000059074">
    <property type="component" value="Unassembled WGS sequence"/>
</dbReference>
<keyword evidence="4" id="KW-0472">Membrane</keyword>
<keyword evidence="6" id="KW-0328">Glycosyltransferase</keyword>
<dbReference type="EMBL" id="LMTR01000045">
    <property type="protein sequence ID" value="KWT69467.1"/>
    <property type="molecule type" value="Genomic_DNA"/>
</dbReference>
<dbReference type="AlphaFoldDB" id="A0A109BK64"/>
<evidence type="ECO:0000256" key="3">
    <source>
        <dbReference type="SAM" id="MobiDB-lite"/>
    </source>
</evidence>
<proteinExistence type="inferred from homology"/>
<dbReference type="PATRIC" id="fig|121290.4.peg.2791"/>
<accession>A0A109BK64</accession>
<reference evidence="6 7" key="1">
    <citation type="submission" date="2015-10" db="EMBL/GenBank/DDBJ databases">
        <title>Transcriptomic analysis of a linuron degrading triple-species bacterial consortium.</title>
        <authorList>
            <person name="Albers P."/>
        </authorList>
    </citation>
    <scope>NUCLEOTIDE SEQUENCE [LARGE SCALE GENOMIC DNA]</scope>
    <source>
        <strain evidence="6 7">WDL6</strain>
    </source>
</reference>
<keyword evidence="7" id="KW-1185">Reference proteome</keyword>
<evidence type="ECO:0000256" key="4">
    <source>
        <dbReference type="SAM" id="Phobius"/>
    </source>
</evidence>
<feature type="transmembrane region" description="Helical" evidence="4">
    <location>
        <begin position="178"/>
        <end position="199"/>
    </location>
</feature>
<dbReference type="Pfam" id="PF02397">
    <property type="entry name" value="Bac_transf"/>
    <property type="match status" value="1"/>
</dbReference>
<organism evidence="6 7">
    <name type="scientific">Hyphomicrobium sulfonivorans</name>
    <dbReference type="NCBI Taxonomy" id="121290"/>
    <lineage>
        <taxon>Bacteria</taxon>
        <taxon>Pseudomonadati</taxon>
        <taxon>Pseudomonadota</taxon>
        <taxon>Alphaproteobacteria</taxon>
        <taxon>Hyphomicrobiales</taxon>
        <taxon>Hyphomicrobiaceae</taxon>
        <taxon>Hyphomicrobium</taxon>
    </lineage>
</organism>